<proteinExistence type="inferred from homology"/>
<comment type="similarity">
    <text evidence="1">Belongs to the RelE toxin family.</text>
</comment>
<evidence type="ECO:0000256" key="1">
    <source>
        <dbReference type="ARBA" id="ARBA00006226"/>
    </source>
</evidence>
<dbReference type="Pfam" id="PF05016">
    <property type="entry name" value="ParE_toxin"/>
    <property type="match status" value="1"/>
</dbReference>
<evidence type="ECO:0000313" key="3">
    <source>
        <dbReference type="EMBL" id="VAW91579.1"/>
    </source>
</evidence>
<protein>
    <recommendedName>
        <fullName evidence="4">Death on curing protein, Doc toxin</fullName>
    </recommendedName>
</protein>
<organism evidence="3">
    <name type="scientific">hydrothermal vent metagenome</name>
    <dbReference type="NCBI Taxonomy" id="652676"/>
    <lineage>
        <taxon>unclassified sequences</taxon>
        <taxon>metagenomes</taxon>
        <taxon>ecological metagenomes</taxon>
    </lineage>
</organism>
<reference evidence="3" key="1">
    <citation type="submission" date="2018-06" db="EMBL/GenBank/DDBJ databases">
        <authorList>
            <person name="Zhirakovskaya E."/>
        </authorList>
    </citation>
    <scope>NUCLEOTIDE SEQUENCE</scope>
</reference>
<dbReference type="Gene3D" id="3.30.2310.20">
    <property type="entry name" value="RelE-like"/>
    <property type="match status" value="1"/>
</dbReference>
<name>A0A3B1A047_9ZZZZ</name>
<evidence type="ECO:0008006" key="4">
    <source>
        <dbReference type="Google" id="ProtNLM"/>
    </source>
</evidence>
<gene>
    <name evidence="3" type="ORF">MNBD_GAMMA21-1102</name>
</gene>
<sequence length="108" mass="12890">MYQINWTEPVLEKLVLFRDHRIDSLPRATLLFLKQITEATSRLETTPERGKLVFETDYQRAIRELLFNDFRIIYRIHTDQIDTLAVIRARKHLIGLSPIRSRIKPVIF</sequence>
<dbReference type="AlphaFoldDB" id="A0A3B1A047"/>
<dbReference type="InterPro" id="IPR051803">
    <property type="entry name" value="TA_system_RelE-like_toxin"/>
</dbReference>
<dbReference type="InterPro" id="IPR035093">
    <property type="entry name" value="RelE/ParE_toxin_dom_sf"/>
</dbReference>
<dbReference type="PANTHER" id="PTHR33755">
    <property type="entry name" value="TOXIN PARE1-RELATED"/>
    <property type="match status" value="1"/>
</dbReference>
<accession>A0A3B1A047</accession>
<dbReference type="InterPro" id="IPR007712">
    <property type="entry name" value="RelE/ParE_toxin"/>
</dbReference>
<keyword evidence="2" id="KW-1277">Toxin-antitoxin system</keyword>
<dbReference type="EMBL" id="UOFR01000012">
    <property type="protein sequence ID" value="VAW91579.1"/>
    <property type="molecule type" value="Genomic_DNA"/>
</dbReference>
<evidence type="ECO:0000256" key="2">
    <source>
        <dbReference type="ARBA" id="ARBA00022649"/>
    </source>
</evidence>